<dbReference type="Gene3D" id="3.30.70.100">
    <property type="match status" value="1"/>
</dbReference>
<evidence type="ECO:0000259" key="1">
    <source>
        <dbReference type="PROSITE" id="PS51502"/>
    </source>
</evidence>
<evidence type="ECO:0000313" key="3">
    <source>
        <dbReference type="Proteomes" id="UP000635885"/>
    </source>
</evidence>
<dbReference type="SMART" id="SM00886">
    <property type="entry name" value="Dabb"/>
    <property type="match status" value="1"/>
</dbReference>
<protein>
    <submittedName>
        <fullName evidence="2">DabB protein</fullName>
    </submittedName>
</protein>
<dbReference type="PROSITE" id="PS51502">
    <property type="entry name" value="S_R_A_B_BARREL"/>
    <property type="match status" value="1"/>
</dbReference>
<gene>
    <name evidence="2" type="ORF">GCM10010993_07070</name>
</gene>
<dbReference type="NCBIfam" id="TIGR01409">
    <property type="entry name" value="TAT_signal_seq"/>
    <property type="match status" value="1"/>
</dbReference>
<dbReference type="SUPFAM" id="SSF54909">
    <property type="entry name" value="Dimeric alpha+beta barrel"/>
    <property type="match status" value="1"/>
</dbReference>
<evidence type="ECO:0000313" key="2">
    <source>
        <dbReference type="EMBL" id="GGC30713.1"/>
    </source>
</evidence>
<comment type="caution">
    <text evidence="2">The sequence shown here is derived from an EMBL/GenBank/DDBJ whole genome shotgun (WGS) entry which is preliminary data.</text>
</comment>
<dbReference type="RefSeq" id="WP_188439770.1">
    <property type="nucleotide sequence ID" value="NZ_BMFD01000002.1"/>
</dbReference>
<accession>A0ABQ1LVK6</accession>
<dbReference type="PROSITE" id="PS51318">
    <property type="entry name" value="TAT"/>
    <property type="match status" value="1"/>
</dbReference>
<sequence>MKSRRNFIKNVGLAGLTASFSTPLLAGQQHGGKMIHQVFFWLNEGVDVAGFKKEASNLGLCPTVGQFFIGEPAPTEERGIVDSSYQIACTLFFDSVEDQDKYQVDPLHLAFIEKNSTKWSQVKAYDFFI</sequence>
<proteinExistence type="predicted"/>
<organism evidence="2 3">
    <name type="scientific">Belliella aquatica</name>
    <dbReference type="NCBI Taxonomy" id="1323734"/>
    <lineage>
        <taxon>Bacteria</taxon>
        <taxon>Pseudomonadati</taxon>
        <taxon>Bacteroidota</taxon>
        <taxon>Cytophagia</taxon>
        <taxon>Cytophagales</taxon>
        <taxon>Cyclobacteriaceae</taxon>
        <taxon>Belliella</taxon>
    </lineage>
</organism>
<name>A0ABQ1LVK6_9BACT</name>
<dbReference type="InterPro" id="IPR013097">
    <property type="entry name" value="Dabb"/>
</dbReference>
<dbReference type="Pfam" id="PF07876">
    <property type="entry name" value="Dabb"/>
    <property type="match status" value="1"/>
</dbReference>
<reference evidence="3" key="1">
    <citation type="journal article" date="2019" name="Int. J. Syst. Evol. Microbiol.">
        <title>The Global Catalogue of Microorganisms (GCM) 10K type strain sequencing project: providing services to taxonomists for standard genome sequencing and annotation.</title>
        <authorList>
            <consortium name="The Broad Institute Genomics Platform"/>
            <consortium name="The Broad Institute Genome Sequencing Center for Infectious Disease"/>
            <person name="Wu L."/>
            <person name="Ma J."/>
        </authorList>
    </citation>
    <scope>NUCLEOTIDE SEQUENCE [LARGE SCALE GENOMIC DNA]</scope>
    <source>
        <strain evidence="3">CGMCC 1.12479</strain>
    </source>
</reference>
<keyword evidence="3" id="KW-1185">Reference proteome</keyword>
<dbReference type="EMBL" id="BMFD01000002">
    <property type="protein sequence ID" value="GGC30713.1"/>
    <property type="molecule type" value="Genomic_DNA"/>
</dbReference>
<dbReference type="InterPro" id="IPR019546">
    <property type="entry name" value="TAT_signal_bac_arc"/>
</dbReference>
<dbReference type="InterPro" id="IPR011008">
    <property type="entry name" value="Dimeric_a/b-barrel"/>
</dbReference>
<feature type="domain" description="Stress-response A/B barrel" evidence="1">
    <location>
        <begin position="34"/>
        <end position="127"/>
    </location>
</feature>
<dbReference type="Proteomes" id="UP000635885">
    <property type="component" value="Unassembled WGS sequence"/>
</dbReference>
<dbReference type="InterPro" id="IPR006311">
    <property type="entry name" value="TAT_signal"/>
</dbReference>